<keyword evidence="3" id="KW-1185">Reference proteome</keyword>
<proteinExistence type="predicted"/>
<organism evidence="2 3">
    <name type="scientific">Deinococcus taklimakanensis</name>
    <dbReference type="NCBI Taxonomy" id="536443"/>
    <lineage>
        <taxon>Bacteria</taxon>
        <taxon>Thermotogati</taxon>
        <taxon>Deinococcota</taxon>
        <taxon>Deinococci</taxon>
        <taxon>Deinococcales</taxon>
        <taxon>Deinococcaceae</taxon>
        <taxon>Deinococcus</taxon>
    </lineage>
</organism>
<dbReference type="Proteomes" id="UP001597475">
    <property type="component" value="Unassembled WGS sequence"/>
</dbReference>
<sequence>MSKHKTFPLSSIAANLPEELSFRKFIDAYLNAVAMGTVLAVPVEGTFQKGERVIKEDLVLDTPEYRAWYEDLVSTARLAQQRTGLIVDRATAEASDADDLEALARRYQHQVNQRKAVRSLKPKPRKAGTRPKLPRTKDDTPSQPKSEATATALNPDLISSHEAPADA</sequence>
<accession>A0ABW5P5L2</accession>
<dbReference type="RefSeq" id="WP_386846532.1">
    <property type="nucleotide sequence ID" value="NZ_JBHUMK010000061.1"/>
</dbReference>
<comment type="caution">
    <text evidence="2">The sequence shown here is derived from an EMBL/GenBank/DDBJ whole genome shotgun (WGS) entry which is preliminary data.</text>
</comment>
<evidence type="ECO:0000256" key="1">
    <source>
        <dbReference type="SAM" id="MobiDB-lite"/>
    </source>
</evidence>
<evidence type="ECO:0000313" key="2">
    <source>
        <dbReference type="EMBL" id="MFD2610389.1"/>
    </source>
</evidence>
<feature type="compositionally biased region" description="Polar residues" evidence="1">
    <location>
        <begin position="141"/>
        <end position="152"/>
    </location>
</feature>
<protein>
    <submittedName>
        <fullName evidence="2">Uncharacterized protein</fullName>
    </submittedName>
</protein>
<feature type="compositionally biased region" description="Basic residues" evidence="1">
    <location>
        <begin position="115"/>
        <end position="134"/>
    </location>
</feature>
<reference evidence="3" key="1">
    <citation type="journal article" date="2019" name="Int. J. Syst. Evol. Microbiol.">
        <title>The Global Catalogue of Microorganisms (GCM) 10K type strain sequencing project: providing services to taxonomists for standard genome sequencing and annotation.</title>
        <authorList>
            <consortium name="The Broad Institute Genomics Platform"/>
            <consortium name="The Broad Institute Genome Sequencing Center for Infectious Disease"/>
            <person name="Wu L."/>
            <person name="Ma J."/>
        </authorList>
    </citation>
    <scope>NUCLEOTIDE SEQUENCE [LARGE SCALE GENOMIC DNA]</scope>
    <source>
        <strain evidence="3">KCTC 33842</strain>
    </source>
</reference>
<evidence type="ECO:0000313" key="3">
    <source>
        <dbReference type="Proteomes" id="UP001597475"/>
    </source>
</evidence>
<gene>
    <name evidence="2" type="ORF">ACFSR9_13220</name>
</gene>
<name>A0ABW5P5L2_9DEIO</name>
<feature type="region of interest" description="Disordered" evidence="1">
    <location>
        <begin position="111"/>
        <end position="167"/>
    </location>
</feature>
<dbReference type="EMBL" id="JBHUMK010000061">
    <property type="protein sequence ID" value="MFD2610389.1"/>
    <property type="molecule type" value="Genomic_DNA"/>
</dbReference>